<dbReference type="InterPro" id="IPR001304">
    <property type="entry name" value="C-type_lectin-like"/>
</dbReference>
<dbReference type="SUPFAM" id="SSF56436">
    <property type="entry name" value="C-type lectin-like"/>
    <property type="match status" value="1"/>
</dbReference>
<evidence type="ECO:0000259" key="2">
    <source>
        <dbReference type="PROSITE" id="PS50041"/>
    </source>
</evidence>
<dbReference type="PANTHER" id="PTHR22991:SF40">
    <property type="entry name" value="PROTEIN CBG13490"/>
    <property type="match status" value="1"/>
</dbReference>
<dbReference type="InterPro" id="IPR050976">
    <property type="entry name" value="Snaclec"/>
</dbReference>
<dbReference type="PANTHER" id="PTHR22991">
    <property type="entry name" value="PROTEIN CBG13490"/>
    <property type="match status" value="1"/>
</dbReference>
<dbReference type="PROSITE" id="PS50041">
    <property type="entry name" value="C_TYPE_LECTIN_2"/>
    <property type="match status" value="1"/>
</dbReference>
<feature type="non-terminal residue" evidence="3">
    <location>
        <position position="110"/>
    </location>
</feature>
<feature type="non-terminal residue" evidence="3">
    <location>
        <position position="1"/>
    </location>
</feature>
<gene>
    <name evidence="3" type="ORF">PENTCL1PPCAC_336</name>
</gene>
<accession>A0AAV5S663</accession>
<evidence type="ECO:0000313" key="3">
    <source>
        <dbReference type="EMBL" id="GMS78161.1"/>
    </source>
</evidence>
<keyword evidence="1" id="KW-1015">Disulfide bond</keyword>
<dbReference type="Gene3D" id="3.10.100.10">
    <property type="entry name" value="Mannose-Binding Protein A, subunit A"/>
    <property type="match status" value="1"/>
</dbReference>
<dbReference type="EMBL" id="BTSX01000001">
    <property type="protein sequence ID" value="GMS78161.1"/>
    <property type="molecule type" value="Genomic_DNA"/>
</dbReference>
<dbReference type="InterPro" id="IPR016186">
    <property type="entry name" value="C-type_lectin-like/link_sf"/>
</dbReference>
<dbReference type="CDD" id="cd00037">
    <property type="entry name" value="CLECT"/>
    <property type="match status" value="1"/>
</dbReference>
<sequence>HVTGTPAIGQCGEYELMTSPADASKPCVKIFTSPLPWNLAQQQCAADFGSLITINSAEENKYFWRTGISNSMLNGMHIGAHQYSADPSVWVWSDGEIPFNGKSYDNFVSC</sequence>
<dbReference type="InterPro" id="IPR016187">
    <property type="entry name" value="CTDL_fold"/>
</dbReference>
<proteinExistence type="predicted"/>
<reference evidence="3" key="1">
    <citation type="submission" date="2023-10" db="EMBL/GenBank/DDBJ databases">
        <title>Genome assembly of Pristionchus species.</title>
        <authorList>
            <person name="Yoshida K."/>
            <person name="Sommer R.J."/>
        </authorList>
    </citation>
    <scope>NUCLEOTIDE SEQUENCE</scope>
    <source>
        <strain evidence="3">RS0144</strain>
    </source>
</reference>
<feature type="domain" description="C-type lectin" evidence="2">
    <location>
        <begin position="23"/>
        <end position="110"/>
    </location>
</feature>
<dbReference type="AlphaFoldDB" id="A0AAV5S663"/>
<dbReference type="Proteomes" id="UP001432027">
    <property type="component" value="Unassembled WGS sequence"/>
</dbReference>
<evidence type="ECO:0000256" key="1">
    <source>
        <dbReference type="ARBA" id="ARBA00023157"/>
    </source>
</evidence>
<name>A0AAV5S663_9BILA</name>
<comment type="caution">
    <text evidence="3">The sequence shown here is derived from an EMBL/GenBank/DDBJ whole genome shotgun (WGS) entry which is preliminary data.</text>
</comment>
<evidence type="ECO:0000313" key="4">
    <source>
        <dbReference type="Proteomes" id="UP001432027"/>
    </source>
</evidence>
<keyword evidence="4" id="KW-1185">Reference proteome</keyword>
<organism evidence="3 4">
    <name type="scientific">Pristionchus entomophagus</name>
    <dbReference type="NCBI Taxonomy" id="358040"/>
    <lineage>
        <taxon>Eukaryota</taxon>
        <taxon>Metazoa</taxon>
        <taxon>Ecdysozoa</taxon>
        <taxon>Nematoda</taxon>
        <taxon>Chromadorea</taxon>
        <taxon>Rhabditida</taxon>
        <taxon>Rhabditina</taxon>
        <taxon>Diplogasteromorpha</taxon>
        <taxon>Diplogasteroidea</taxon>
        <taxon>Neodiplogasteridae</taxon>
        <taxon>Pristionchus</taxon>
    </lineage>
</organism>
<protein>
    <recommendedName>
        <fullName evidence="2">C-type lectin domain-containing protein</fullName>
    </recommendedName>
</protein>